<dbReference type="GO" id="GO:0005634">
    <property type="term" value="C:nucleus"/>
    <property type="evidence" value="ECO:0007669"/>
    <property type="project" value="TreeGrafter"/>
</dbReference>
<protein>
    <submittedName>
        <fullName evidence="2">Uncharacterized protein</fullName>
    </submittedName>
</protein>
<feature type="region of interest" description="Disordered" evidence="1">
    <location>
        <begin position="382"/>
        <end position="402"/>
    </location>
</feature>
<gene>
    <name evidence="2" type="ORF">DNG_01896</name>
</gene>
<dbReference type="Proteomes" id="UP001187682">
    <property type="component" value="Unassembled WGS sequence"/>
</dbReference>
<keyword evidence="3" id="KW-1185">Reference proteome</keyword>
<dbReference type="PANTHER" id="PTHR16291">
    <property type="entry name" value="NUCLEAR CAP-BINDING PROTEIN SUBUNIT 3"/>
    <property type="match status" value="1"/>
</dbReference>
<dbReference type="InterPro" id="IPR019416">
    <property type="entry name" value="NCBP3"/>
</dbReference>
<accession>A0AAE8MSM7</accession>
<reference evidence="2" key="1">
    <citation type="submission" date="2018-03" db="EMBL/GenBank/DDBJ databases">
        <authorList>
            <person name="Guldener U."/>
        </authorList>
    </citation>
    <scope>NUCLEOTIDE SEQUENCE</scope>
</reference>
<feature type="compositionally biased region" description="Basic and acidic residues" evidence="1">
    <location>
        <begin position="167"/>
        <end position="192"/>
    </location>
</feature>
<evidence type="ECO:0000256" key="1">
    <source>
        <dbReference type="SAM" id="MobiDB-lite"/>
    </source>
</evidence>
<feature type="region of interest" description="Disordered" evidence="1">
    <location>
        <begin position="1"/>
        <end position="48"/>
    </location>
</feature>
<proteinExistence type="predicted"/>
<feature type="region of interest" description="Disordered" evidence="1">
    <location>
        <begin position="167"/>
        <end position="324"/>
    </location>
</feature>
<name>A0AAE8MSM7_9PEZI</name>
<feature type="compositionally biased region" description="Low complexity" evidence="1">
    <location>
        <begin position="24"/>
        <end position="42"/>
    </location>
</feature>
<dbReference type="PANTHER" id="PTHR16291:SF0">
    <property type="entry name" value="NUCLEAR CAP-BINDING PROTEIN SUBUNIT 3"/>
    <property type="match status" value="1"/>
</dbReference>
<organism evidence="2 3">
    <name type="scientific">Cephalotrichum gorgonifer</name>
    <dbReference type="NCBI Taxonomy" id="2041049"/>
    <lineage>
        <taxon>Eukaryota</taxon>
        <taxon>Fungi</taxon>
        <taxon>Dikarya</taxon>
        <taxon>Ascomycota</taxon>
        <taxon>Pezizomycotina</taxon>
        <taxon>Sordariomycetes</taxon>
        <taxon>Hypocreomycetidae</taxon>
        <taxon>Microascales</taxon>
        <taxon>Microascaceae</taxon>
        <taxon>Cephalotrichum</taxon>
    </lineage>
</organism>
<sequence>MDWDDVEMEDTPQANSLEAHEEISAPVAEPASAAAANDSTSPQNTDAPVLVPTKVHLRGVDTLTTDDIKSYASEHIGAAERVEWIDDTSANLVFGSEASAQDALVALCAIPIADPTQLPVLECLPAKPFSAKPGVSLEVRVAVSTDKKQAGAYARSRFYLLHPEYDPEERRRRDESHRSRYRDRDRDRDRRDRRGSRGRRSGRYEDEDDVTYDPSFYDDPDESQSSARPRRRRSSSRESTRRTRDRDSDLPRQRNSEKELFPTHRSGARARDRSASPLREDDSLTMRNALDDNRASAQQVKRRLSAANEPRELFPEKSGTSGLGQLDRLELSSKPSNDVFSIQGLAARRGDGDDFKLKGASTARVKELFPDKFGGNAGKELFDEDRLAGRGKRRQKAEDLFR</sequence>
<dbReference type="GO" id="GO:0003729">
    <property type="term" value="F:mRNA binding"/>
    <property type="evidence" value="ECO:0007669"/>
    <property type="project" value="InterPro"/>
</dbReference>
<feature type="compositionally biased region" description="Acidic residues" evidence="1">
    <location>
        <begin position="1"/>
        <end position="10"/>
    </location>
</feature>
<feature type="compositionally biased region" description="Acidic residues" evidence="1">
    <location>
        <begin position="205"/>
        <end position="222"/>
    </location>
</feature>
<evidence type="ECO:0000313" key="2">
    <source>
        <dbReference type="EMBL" id="SPN98855.1"/>
    </source>
</evidence>
<dbReference type="AlphaFoldDB" id="A0AAE8MSM7"/>
<feature type="compositionally biased region" description="Basic and acidic residues" evidence="1">
    <location>
        <begin position="269"/>
        <end position="294"/>
    </location>
</feature>
<dbReference type="EMBL" id="ONZQ02000002">
    <property type="protein sequence ID" value="SPN98855.1"/>
    <property type="molecule type" value="Genomic_DNA"/>
</dbReference>
<comment type="caution">
    <text evidence="2">The sequence shown here is derived from an EMBL/GenBank/DDBJ whole genome shotgun (WGS) entry which is preliminary data.</text>
</comment>
<dbReference type="Pfam" id="PF10309">
    <property type="entry name" value="NCBP3"/>
    <property type="match status" value="1"/>
</dbReference>
<dbReference type="GO" id="GO:0000340">
    <property type="term" value="F:RNA 7-methylguanosine cap binding"/>
    <property type="evidence" value="ECO:0007669"/>
    <property type="project" value="InterPro"/>
</dbReference>
<evidence type="ECO:0000313" key="3">
    <source>
        <dbReference type="Proteomes" id="UP001187682"/>
    </source>
</evidence>
<feature type="compositionally biased region" description="Basic and acidic residues" evidence="1">
    <location>
        <begin position="235"/>
        <end position="262"/>
    </location>
</feature>